<name>A0A3G1A4F4_9CREN</name>
<dbReference type="EMBL" id="CP007493">
    <property type="protein sequence ID" value="AJB41320.1"/>
    <property type="molecule type" value="Genomic_DNA"/>
</dbReference>
<dbReference type="AlphaFoldDB" id="A0A3G1A4F4"/>
<evidence type="ECO:0000313" key="2">
    <source>
        <dbReference type="Proteomes" id="UP000266720"/>
    </source>
</evidence>
<dbReference type="Proteomes" id="UP000266720">
    <property type="component" value="Chromosome"/>
</dbReference>
<evidence type="ECO:0000313" key="1">
    <source>
        <dbReference type="EMBL" id="AJB41320.1"/>
    </source>
</evidence>
<organism evidence="1 2">
    <name type="scientific">Thermofilum adornatum 1505</name>
    <dbReference type="NCBI Taxonomy" id="697581"/>
    <lineage>
        <taxon>Archaea</taxon>
        <taxon>Thermoproteota</taxon>
        <taxon>Thermoprotei</taxon>
        <taxon>Thermofilales</taxon>
        <taxon>Thermofilaceae</taxon>
        <taxon>Thermofilum</taxon>
    </lineage>
</organism>
<reference evidence="2" key="1">
    <citation type="book" date="2010" name="EXTREMOPHILES" publisher="0:0-0">
        <title>Complete genome sequences of ten hyperthermophilic archaea reveal their metabolic capabilities and possible ecological roles.</title>
        <editorList>
            <person name="?"/>
        </editorList>
        <authorList>
            <person name="Ravin N.V."/>
            <person name="Mardanov A.V."/>
            <person name="Bonch-Osmolovskaya E.A."/>
            <person name="Skryabin K.G."/>
        </authorList>
    </citation>
    <scope>NUCLEOTIDE SEQUENCE [LARGE SCALE GENOMIC DNA]</scope>
    <source>
        <strain evidence="2">1505</strain>
    </source>
</reference>
<sequence>MNAKCRYSFFKFERNKQGIDIEVELVFDPPRTLDRIKPELRKRPRYLD</sequence>
<dbReference type="KEGG" id="tcb:TCARB_0244"/>
<protein>
    <submittedName>
        <fullName evidence="1">Uncharacterized protein</fullName>
    </submittedName>
</protein>
<gene>
    <name evidence="1" type="ORF">TCARB_0244</name>
</gene>
<proteinExistence type="predicted"/>
<accession>A0A3G1A4F4</accession>